<dbReference type="PANTHER" id="PTHR30006:SF2">
    <property type="entry name" value="ABC TRANSPORTER SUBSTRATE-BINDING PROTEIN"/>
    <property type="match status" value="1"/>
</dbReference>
<dbReference type="RefSeq" id="WP_143231832.1">
    <property type="nucleotide sequence ID" value="NZ_CAUPFC010000028.1"/>
</dbReference>
<dbReference type="GeneID" id="92813197"/>
<keyword evidence="5" id="KW-1185">Reference proteome</keyword>
<protein>
    <submittedName>
        <fullName evidence="3">Extracellular solute-binding protein</fullName>
    </submittedName>
</protein>
<organism evidence="3 6">
    <name type="scientific">Actinotignum timonense</name>
    <dbReference type="NCBI Taxonomy" id="1870995"/>
    <lineage>
        <taxon>Bacteria</taxon>
        <taxon>Bacillati</taxon>
        <taxon>Actinomycetota</taxon>
        <taxon>Actinomycetes</taxon>
        <taxon>Actinomycetales</taxon>
        <taxon>Actinomycetaceae</taxon>
        <taxon>Actinotignum</taxon>
    </lineage>
</organism>
<dbReference type="Gene3D" id="3.40.190.10">
    <property type="entry name" value="Periplasmic binding protein-like II"/>
    <property type="match status" value="2"/>
</dbReference>
<evidence type="ECO:0000313" key="5">
    <source>
        <dbReference type="Proteomes" id="UP001284901"/>
    </source>
</evidence>
<dbReference type="AlphaFoldDB" id="A0AAW9HPU2"/>
<keyword evidence="2" id="KW-1133">Transmembrane helix</keyword>
<evidence type="ECO:0000313" key="6">
    <source>
        <dbReference type="Proteomes" id="UP001288320"/>
    </source>
</evidence>
<gene>
    <name evidence="3" type="ORF">R6G74_09310</name>
    <name evidence="4" type="ORF">R6P33_08005</name>
</gene>
<dbReference type="GO" id="GO:0030975">
    <property type="term" value="F:thiamine binding"/>
    <property type="evidence" value="ECO:0007669"/>
    <property type="project" value="TreeGrafter"/>
</dbReference>
<feature type="transmembrane region" description="Helical" evidence="2">
    <location>
        <begin position="21"/>
        <end position="40"/>
    </location>
</feature>
<evidence type="ECO:0000256" key="2">
    <source>
        <dbReference type="SAM" id="Phobius"/>
    </source>
</evidence>
<dbReference type="Proteomes" id="UP001284901">
    <property type="component" value="Unassembled WGS sequence"/>
</dbReference>
<dbReference type="GO" id="GO:0030976">
    <property type="term" value="F:thiamine pyrophosphate binding"/>
    <property type="evidence" value="ECO:0007669"/>
    <property type="project" value="TreeGrafter"/>
</dbReference>
<dbReference type="Pfam" id="PF13531">
    <property type="entry name" value="SBP_bac_11"/>
    <property type="match status" value="1"/>
</dbReference>
<reference evidence="3 5" key="1">
    <citation type="submission" date="2023-10" db="EMBL/GenBank/DDBJ databases">
        <title>Whole Genome based description of the genera Actinobaculum and Actinotignum reveals a complex phylogenetic relationship within the species included in the genus Actinotignum.</title>
        <authorList>
            <person name="Jensen C.S."/>
            <person name="Dargis R."/>
            <person name="Kemp M."/>
            <person name="Christensen J.J."/>
        </authorList>
    </citation>
    <scope>NUCLEOTIDE SEQUENCE</scope>
    <source>
        <strain evidence="4 5">SLA_B089</strain>
        <strain evidence="3">SLA_B245</strain>
    </source>
</reference>
<dbReference type="PANTHER" id="PTHR30006">
    <property type="entry name" value="THIAMINE-BINDING PERIPLASMIC PROTEIN-RELATED"/>
    <property type="match status" value="1"/>
</dbReference>
<dbReference type="EMBL" id="JAWNFY010000024">
    <property type="protein sequence ID" value="MDY5146956.1"/>
    <property type="molecule type" value="Genomic_DNA"/>
</dbReference>
<sequence length="370" mass="39507">MRYLRRPMYLSQWERQLARGGAALAVVAILAILALLLRPVPELRILCSHNNVACTALTTEFGERTGIRVSLTRLPTGDAKKRVEASPHEFDVWLGGPSEAYEAASATGIFAPLEDIPAEIPERFRDPEGYWVGIYGSVLALCVREDAAYFPRTWEDATAPELRGKIVLPNPLTSGTAATMLSTIAAVPGGAAPGVPQSSAPNAVPETVQGTAPNAVPNTEPNFLSTMRGLDSNTVTYTEYGAAPARVVAAGRADVGITFAPYCEEAARRGAPVHTIYPGEGTGYEIGAVALLRHAPHAENGRAFIRFAMSENGEKIGLDGVGQLATRTDIEENLARELAELDVPVVSGNGFIQQRALVDAWVEEVRHGAL</sequence>
<accession>A0AAW9HPU2</accession>
<dbReference type="Proteomes" id="UP001288320">
    <property type="component" value="Unassembled WGS sequence"/>
</dbReference>
<proteinExistence type="predicted"/>
<keyword evidence="2" id="KW-0472">Membrane</keyword>
<keyword evidence="2" id="KW-0812">Transmembrane</keyword>
<dbReference type="GO" id="GO:0030288">
    <property type="term" value="C:outer membrane-bounded periplasmic space"/>
    <property type="evidence" value="ECO:0007669"/>
    <property type="project" value="TreeGrafter"/>
</dbReference>
<dbReference type="GO" id="GO:0015888">
    <property type="term" value="P:thiamine transport"/>
    <property type="evidence" value="ECO:0007669"/>
    <property type="project" value="TreeGrafter"/>
</dbReference>
<keyword evidence="1" id="KW-0732">Signal</keyword>
<comment type="caution">
    <text evidence="3">The sequence shown here is derived from an EMBL/GenBank/DDBJ whole genome shotgun (WGS) entry which is preliminary data.</text>
</comment>
<name>A0AAW9HPU2_9ACTO</name>
<dbReference type="SUPFAM" id="SSF53850">
    <property type="entry name" value="Periplasmic binding protein-like II"/>
    <property type="match status" value="1"/>
</dbReference>
<evidence type="ECO:0000313" key="4">
    <source>
        <dbReference type="EMBL" id="MDY5146956.1"/>
    </source>
</evidence>
<evidence type="ECO:0000256" key="1">
    <source>
        <dbReference type="ARBA" id="ARBA00022729"/>
    </source>
</evidence>
<evidence type="ECO:0000313" key="3">
    <source>
        <dbReference type="EMBL" id="MDY5141502.1"/>
    </source>
</evidence>
<dbReference type="EMBL" id="JAWNFV010000030">
    <property type="protein sequence ID" value="MDY5141502.1"/>
    <property type="molecule type" value="Genomic_DNA"/>
</dbReference>